<feature type="coiled-coil region" evidence="1">
    <location>
        <begin position="209"/>
        <end position="236"/>
    </location>
</feature>
<keyword evidence="1" id="KW-0175">Coiled coil</keyword>
<evidence type="ECO:0000256" key="1">
    <source>
        <dbReference type="SAM" id="Coils"/>
    </source>
</evidence>
<dbReference type="RefSeq" id="WP_109062068.1">
    <property type="nucleotide sequence ID" value="NZ_QETA01000004.1"/>
</dbReference>
<comment type="caution">
    <text evidence="3">The sequence shown here is derived from an EMBL/GenBank/DDBJ whole genome shotgun (WGS) entry which is preliminary data.</text>
</comment>
<dbReference type="InterPro" id="IPR011990">
    <property type="entry name" value="TPR-like_helical_dom_sf"/>
</dbReference>
<accession>A0A2V1JYI9</accession>
<feature type="transmembrane region" description="Helical" evidence="2">
    <location>
        <begin position="30"/>
        <end position="50"/>
    </location>
</feature>
<name>A0A2V1JYI9_9BURK</name>
<dbReference type="Gene3D" id="1.25.40.10">
    <property type="entry name" value="Tetratricopeptide repeat domain"/>
    <property type="match status" value="1"/>
</dbReference>
<keyword evidence="2" id="KW-0472">Membrane</keyword>
<evidence type="ECO:0000313" key="4">
    <source>
        <dbReference type="Proteomes" id="UP000245212"/>
    </source>
</evidence>
<dbReference type="EMBL" id="QETA01000004">
    <property type="protein sequence ID" value="PWF22544.1"/>
    <property type="molecule type" value="Genomic_DNA"/>
</dbReference>
<dbReference type="AlphaFoldDB" id="A0A2V1JYI9"/>
<evidence type="ECO:0000256" key="2">
    <source>
        <dbReference type="SAM" id="Phobius"/>
    </source>
</evidence>
<keyword evidence="4" id="KW-1185">Reference proteome</keyword>
<gene>
    <name evidence="3" type="ORF">DD235_10670</name>
</gene>
<proteinExistence type="predicted"/>
<dbReference type="PIRSF" id="PIRSF030959">
    <property type="entry name" value="UCP030959"/>
    <property type="match status" value="1"/>
</dbReference>
<keyword evidence="2" id="KW-1133">Transmembrane helix</keyword>
<protein>
    <recommendedName>
        <fullName evidence="5">Cardiolipin synthase N-terminal domain-containing protein</fullName>
    </recommendedName>
</protein>
<dbReference type="SUPFAM" id="SSF48452">
    <property type="entry name" value="TPR-like"/>
    <property type="match status" value="1"/>
</dbReference>
<evidence type="ECO:0000313" key="3">
    <source>
        <dbReference type="EMBL" id="PWF22544.1"/>
    </source>
</evidence>
<organism evidence="3 4">
    <name type="scientific">Corticimicrobacter populi</name>
    <dbReference type="NCBI Taxonomy" id="2175229"/>
    <lineage>
        <taxon>Bacteria</taxon>
        <taxon>Pseudomonadati</taxon>
        <taxon>Pseudomonadota</taxon>
        <taxon>Betaproteobacteria</taxon>
        <taxon>Burkholderiales</taxon>
        <taxon>Alcaligenaceae</taxon>
        <taxon>Corticimicrobacter</taxon>
    </lineage>
</organism>
<evidence type="ECO:0008006" key="5">
    <source>
        <dbReference type="Google" id="ProtNLM"/>
    </source>
</evidence>
<keyword evidence="2" id="KW-0812">Transmembrane</keyword>
<dbReference type="InterPro" id="IPR014562">
    <property type="entry name" value="UCP030959_TPR_rpt-cont"/>
</dbReference>
<sequence>MPFLAAGLHLAVVIFFAVHAVRRGHSLYWIVLMLSFPLVGCLVYFLAVYLPDSRLPRHAGKLAGAVVKGLDPTRELRAAQADYDYAPTAQSQMRLAQSLLACNQPQAALGHFEACLQGVFSDDMEIRWGAAQAARAAGEAATCIGHLQVISDAAPRFRPAEVRLLLALAYADLGDAARARAAFEESIARDGSFESRAEYAIWAMENGDLETARRLRMELEQSMQRWSREQRRMRRELLGRLTAVFDGISS</sequence>
<reference evidence="4" key="1">
    <citation type="submission" date="2018-05" db="EMBL/GenBank/DDBJ databases">
        <authorList>
            <person name="Li Y."/>
        </authorList>
    </citation>
    <scope>NUCLEOTIDE SEQUENCE [LARGE SCALE GENOMIC DNA]</scope>
    <source>
        <strain evidence="4">3d-2-2</strain>
    </source>
</reference>
<dbReference type="Proteomes" id="UP000245212">
    <property type="component" value="Unassembled WGS sequence"/>
</dbReference>